<feature type="region of interest" description="Disordered" evidence="17">
    <location>
        <begin position="497"/>
        <end position="530"/>
    </location>
</feature>
<dbReference type="GO" id="GO:0070822">
    <property type="term" value="C:Sin3-type complex"/>
    <property type="evidence" value="ECO:0007669"/>
    <property type="project" value="TreeGrafter"/>
</dbReference>
<feature type="compositionally biased region" description="Acidic residues" evidence="17">
    <location>
        <begin position="194"/>
        <end position="210"/>
    </location>
</feature>
<keyword evidence="12" id="KW-0539">Nucleus</keyword>
<dbReference type="InterPro" id="IPR013083">
    <property type="entry name" value="Znf_RING/FYVE/PHD"/>
</dbReference>
<evidence type="ECO:0000256" key="12">
    <source>
        <dbReference type="ARBA" id="ARBA00023242"/>
    </source>
</evidence>
<evidence type="ECO:0000256" key="11">
    <source>
        <dbReference type="ARBA" id="ARBA00023163"/>
    </source>
</evidence>
<evidence type="ECO:0000256" key="6">
    <source>
        <dbReference type="ARBA" id="ARBA00022737"/>
    </source>
</evidence>
<keyword evidence="21" id="KW-1185">Reference proteome</keyword>
<dbReference type="FunFam" id="3.30.40.10:FF:000164">
    <property type="entry name" value="PHD finger protein 12"/>
    <property type="match status" value="1"/>
</dbReference>
<dbReference type="FunCoup" id="A0A3P8UUZ7">
    <property type="interactions" value="1172"/>
</dbReference>
<keyword evidence="6" id="KW-0677">Repeat</keyword>
<feature type="compositionally biased region" description="Polar residues" evidence="17">
    <location>
        <begin position="515"/>
        <end position="530"/>
    </location>
</feature>
<evidence type="ECO:0000256" key="1">
    <source>
        <dbReference type="ARBA" id="ARBA00004123"/>
    </source>
</evidence>
<dbReference type="KEGG" id="csem:103377738"/>
<evidence type="ECO:0000256" key="2">
    <source>
        <dbReference type="ARBA" id="ARBA00022491"/>
    </source>
</evidence>
<dbReference type="PROSITE" id="PS50006">
    <property type="entry name" value="FHA_DOMAIN"/>
    <property type="match status" value="1"/>
</dbReference>
<evidence type="ECO:0000256" key="14">
    <source>
        <dbReference type="ARBA" id="ARBA00068755"/>
    </source>
</evidence>
<dbReference type="OrthoDB" id="1919692at2759"/>
<accession>A0A3P8UUZ7</accession>
<feature type="compositionally biased region" description="Low complexity" evidence="17">
    <location>
        <begin position="172"/>
        <end position="192"/>
    </location>
</feature>
<keyword evidence="11" id="KW-0804">Transcription</keyword>
<evidence type="ECO:0000256" key="13">
    <source>
        <dbReference type="ARBA" id="ARBA00065785"/>
    </source>
</evidence>
<feature type="compositionally biased region" description="Polar residues" evidence="17">
    <location>
        <begin position="635"/>
        <end position="692"/>
    </location>
</feature>
<keyword evidence="2" id="KW-0678">Repressor</keyword>
<dbReference type="SMART" id="SM00249">
    <property type="entry name" value="PHD"/>
    <property type="match status" value="2"/>
</dbReference>
<dbReference type="InterPro" id="IPR019787">
    <property type="entry name" value="Znf_PHD-finger"/>
</dbReference>
<dbReference type="InterPro" id="IPR001965">
    <property type="entry name" value="Znf_PHD"/>
</dbReference>
<dbReference type="PANTHER" id="PTHR46309">
    <property type="entry name" value="PHD FINGER PROTEIN 12"/>
    <property type="match status" value="1"/>
</dbReference>
<sequence length="1035" mass="112722">MWDKMETPTIVYDLDTSGGLMEQIQTLLAPPKSEEVEKKSRKLVRDVRRSGRATNHDTCDSCREGGDLLCCDHCPAAFHLQCCNPPLSEEMLPPGEWMCHRCNVKKKKREQKSEQTNGLPDRPSSKRSASPAMELELSAGPLRLDGLPPGAGAAGPGLRVAQVRLLDRRTSSRPSSRPGTPTSNTSSTPTPSEDQNDVEEDAAEPEDDVQGVELESVTPSAPTPRLLKRPFQLLIAAAMERNPTQFQLPTELTCTTALPGSSKRRRKEELLGKPFRRPQHEMDPNGLVPLPVKVCYSCNRSCRMAPLIQCDYCPLLFHMDCLDPPLTALPAGKWMCPNHVEHLVLNQKNLSLSSRCQLFDQFQDRMSQHAVKLDFLSRVHRQNAPNRRSSLHHNKKTIKVPDAIKSQYQNPPPMLLPARVRQLELVCSGVPDHLPSRHFTTEAEQKEWLQNVIALQCSIMRHLSIKQKAFSKESLKSSEETEQKVNAKSFAMAEDVKPQVSLGRTSPNEPCLKPCSTTDDQQGSTNLRPTQENVGTCKCRLTSCQKCRGVNGPLEDESPPPKANGPVDCNSSSVPSRQAELQCRTQPSVAPTDPPPTSSSVNHIGTQMVKKEPESTTESCTPKICSTAPTIWPQGGQQNHRNQTVLQTEECTTSNEKRSSSVTSSAIADTLPKGNQTECDPTKSGSLSSTPEAKTGCGTDSLVPSSLSSITDLSKCIDEKEGENGGIMLEKLDAEMIKLLAWQRIQQLFPTKTPSSLHPTEPPKTPKPDGQKKVQARAVFYPLAGKGEAVNMCYRTLYIGSGADMDVCLTNYGHCNYISGKHACIFYDENTKHYELLNYSEHGTTVDNVLYSCDFSEKVSPTVPSGLVAKVQGIIRRSKKREEREGPDSAVGLLPAIGVMSSQSQGGSELSCTCKSSSSSLIGGSGAGWEGTALLHHGSYIKLGCLQFVFSITEFASKQPKEEQTTTPAAAATCSNGSSNAASNTTHPAPTSTSTPPTAPLPNTATESSPSSQEETDAEIVPPHQIPELHSSSVP</sequence>
<evidence type="ECO:0000256" key="17">
    <source>
        <dbReference type="SAM" id="MobiDB-lite"/>
    </source>
</evidence>
<dbReference type="PROSITE" id="PS50016">
    <property type="entry name" value="ZF_PHD_2"/>
    <property type="match status" value="2"/>
</dbReference>
<feature type="region of interest" description="Disordered" evidence="17">
    <location>
        <begin position="751"/>
        <end position="772"/>
    </location>
</feature>
<evidence type="ECO:0000256" key="9">
    <source>
        <dbReference type="ARBA" id="ARBA00022843"/>
    </source>
</evidence>
<dbReference type="InterPro" id="IPR031966">
    <property type="entry name" value="PHF12_MRG-bd"/>
</dbReference>
<evidence type="ECO:0000256" key="10">
    <source>
        <dbReference type="ARBA" id="ARBA00023015"/>
    </source>
</evidence>
<evidence type="ECO:0000256" key="15">
    <source>
        <dbReference type="ARBA" id="ARBA00076589"/>
    </source>
</evidence>
<dbReference type="InterPro" id="IPR000253">
    <property type="entry name" value="FHA_dom"/>
</dbReference>
<dbReference type="STRING" id="244447.ENSCSEP00000007003"/>
<dbReference type="PANTHER" id="PTHR46309:SF1">
    <property type="entry name" value="PHD FINGER PROTEIN 12"/>
    <property type="match status" value="1"/>
</dbReference>
<evidence type="ECO:0000259" key="18">
    <source>
        <dbReference type="PROSITE" id="PS50006"/>
    </source>
</evidence>
<keyword evidence="5" id="KW-0479">Metal-binding</keyword>
<dbReference type="InterPro" id="IPR038098">
    <property type="entry name" value="PHF12_MRG-bd_sf"/>
</dbReference>
<evidence type="ECO:0000313" key="21">
    <source>
        <dbReference type="Proteomes" id="UP000265120"/>
    </source>
</evidence>
<dbReference type="AlphaFoldDB" id="A0A3P8UUZ7"/>
<feature type="domain" description="PHD-type" evidence="19">
    <location>
        <begin position="292"/>
        <end position="342"/>
    </location>
</feature>
<feature type="region of interest" description="Disordered" evidence="17">
    <location>
        <begin position="960"/>
        <end position="1035"/>
    </location>
</feature>
<dbReference type="Ensembl" id="ENSCSET00000007078.1">
    <property type="protein sequence ID" value="ENSCSEP00000007003.1"/>
    <property type="gene ID" value="ENSCSEG00000004528.1"/>
</dbReference>
<organism evidence="20 21">
    <name type="scientific">Cynoglossus semilaevis</name>
    <name type="common">Tongue sole</name>
    <dbReference type="NCBI Taxonomy" id="244447"/>
    <lineage>
        <taxon>Eukaryota</taxon>
        <taxon>Metazoa</taxon>
        <taxon>Chordata</taxon>
        <taxon>Craniata</taxon>
        <taxon>Vertebrata</taxon>
        <taxon>Euteleostomi</taxon>
        <taxon>Actinopterygii</taxon>
        <taxon>Neopterygii</taxon>
        <taxon>Teleostei</taxon>
        <taxon>Neoteleostei</taxon>
        <taxon>Acanthomorphata</taxon>
        <taxon>Carangaria</taxon>
        <taxon>Pleuronectiformes</taxon>
        <taxon>Pleuronectoidei</taxon>
        <taxon>Cynoglossidae</taxon>
        <taxon>Cynoglossinae</taxon>
        <taxon>Cynoglossus</taxon>
    </lineage>
</organism>
<feature type="region of interest" description="Disordered" evidence="17">
    <location>
        <begin position="167"/>
        <end position="223"/>
    </location>
</feature>
<dbReference type="Proteomes" id="UP000265120">
    <property type="component" value="Chromosome 4"/>
</dbReference>
<dbReference type="CDD" id="cd15533">
    <property type="entry name" value="PHD1_PHF12"/>
    <property type="match status" value="1"/>
</dbReference>
<dbReference type="InParanoid" id="A0A3P8UUZ7"/>
<dbReference type="RefSeq" id="XP_008306880.1">
    <property type="nucleotide sequence ID" value="XM_008308658.2"/>
</dbReference>
<dbReference type="InterPro" id="IPR008984">
    <property type="entry name" value="SMAD_FHA_dom_sf"/>
</dbReference>
<reference evidence="20" key="3">
    <citation type="submission" date="2025-09" db="UniProtKB">
        <authorList>
            <consortium name="Ensembl"/>
        </authorList>
    </citation>
    <scope>IDENTIFICATION</scope>
</reference>
<feature type="compositionally biased region" description="Low complexity" evidence="17">
    <location>
        <begin position="965"/>
        <end position="1006"/>
    </location>
</feature>
<evidence type="ECO:0000256" key="7">
    <source>
        <dbReference type="ARBA" id="ARBA00022771"/>
    </source>
</evidence>
<keyword evidence="3" id="KW-1017">Isopeptide bond</keyword>
<keyword evidence="10" id="KW-0805">Transcription regulation</keyword>
<keyword evidence="8" id="KW-0862">Zinc</keyword>
<protein>
    <recommendedName>
        <fullName evidence="14">PHD finger protein 12</fullName>
    </recommendedName>
    <alternativeName>
        <fullName evidence="15">PHD factor 1</fullName>
    </alternativeName>
</protein>
<keyword evidence="4" id="KW-0597">Phosphoprotein</keyword>
<dbReference type="Pfam" id="PF00628">
    <property type="entry name" value="PHD"/>
    <property type="match status" value="2"/>
</dbReference>
<dbReference type="CDD" id="cd15534">
    <property type="entry name" value="PHD2_PHF12_Rco1"/>
    <property type="match status" value="1"/>
</dbReference>
<dbReference type="GO" id="GO:0003714">
    <property type="term" value="F:transcription corepressor activity"/>
    <property type="evidence" value="ECO:0007669"/>
    <property type="project" value="InterPro"/>
</dbReference>
<dbReference type="Gene3D" id="3.30.40.10">
    <property type="entry name" value="Zinc/RING finger domain, C3HC4 (zinc finger)"/>
    <property type="match status" value="2"/>
</dbReference>
<dbReference type="SUPFAM" id="SSF49879">
    <property type="entry name" value="SMAD/FHA domain"/>
    <property type="match status" value="1"/>
</dbReference>
<evidence type="ECO:0000259" key="19">
    <source>
        <dbReference type="PROSITE" id="PS50016"/>
    </source>
</evidence>
<dbReference type="Gene3D" id="2.60.200.20">
    <property type="match status" value="1"/>
</dbReference>
<dbReference type="CDD" id="cd22703">
    <property type="entry name" value="FHA_PHF12"/>
    <property type="match status" value="1"/>
</dbReference>
<dbReference type="OMA" id="CKVQARA"/>
<dbReference type="CTD" id="325296"/>
<dbReference type="Pfam" id="PF16737">
    <property type="entry name" value="PHF12_MRG_bd"/>
    <property type="match status" value="1"/>
</dbReference>
<name>A0A3P8UUZ7_CYNSE</name>
<reference evidence="20" key="2">
    <citation type="submission" date="2025-08" db="UniProtKB">
        <authorList>
            <consortium name="Ensembl"/>
        </authorList>
    </citation>
    <scope>IDENTIFICATION</scope>
</reference>
<reference evidence="20 21" key="1">
    <citation type="journal article" date="2014" name="Nat. Genet.">
        <title>Whole-genome sequence of a flatfish provides insights into ZW sex chromosome evolution and adaptation to a benthic lifestyle.</title>
        <authorList>
            <person name="Chen S."/>
            <person name="Zhang G."/>
            <person name="Shao C."/>
            <person name="Huang Q."/>
            <person name="Liu G."/>
            <person name="Zhang P."/>
            <person name="Song W."/>
            <person name="An N."/>
            <person name="Chalopin D."/>
            <person name="Volff J.N."/>
            <person name="Hong Y."/>
            <person name="Li Q."/>
            <person name="Sha Z."/>
            <person name="Zhou H."/>
            <person name="Xie M."/>
            <person name="Yu Q."/>
            <person name="Liu Y."/>
            <person name="Xiang H."/>
            <person name="Wang N."/>
            <person name="Wu K."/>
            <person name="Yang C."/>
            <person name="Zhou Q."/>
            <person name="Liao X."/>
            <person name="Yang L."/>
            <person name="Hu Q."/>
            <person name="Zhang J."/>
            <person name="Meng L."/>
            <person name="Jin L."/>
            <person name="Tian Y."/>
            <person name="Lian J."/>
            <person name="Yang J."/>
            <person name="Miao G."/>
            <person name="Liu S."/>
            <person name="Liang Z."/>
            <person name="Yan F."/>
            <person name="Li Y."/>
            <person name="Sun B."/>
            <person name="Zhang H."/>
            <person name="Zhang J."/>
            <person name="Zhu Y."/>
            <person name="Du M."/>
            <person name="Zhao Y."/>
            <person name="Schartl M."/>
            <person name="Tang Q."/>
            <person name="Wang J."/>
        </authorList>
    </citation>
    <scope>NUCLEOTIDE SEQUENCE</scope>
</reference>
<dbReference type="GeneTree" id="ENSGT00940000155713"/>
<evidence type="ECO:0000256" key="16">
    <source>
        <dbReference type="PROSITE-ProRule" id="PRU00146"/>
    </source>
</evidence>
<evidence type="ECO:0000256" key="3">
    <source>
        <dbReference type="ARBA" id="ARBA00022499"/>
    </source>
</evidence>
<dbReference type="InterPro" id="IPR042163">
    <property type="entry name" value="PHF12"/>
</dbReference>
<feature type="domain" description="PHD-type" evidence="19">
    <location>
        <begin position="56"/>
        <end position="105"/>
    </location>
</feature>
<keyword evidence="7 16" id="KW-0863">Zinc-finger</keyword>
<evidence type="ECO:0000256" key="8">
    <source>
        <dbReference type="ARBA" id="ARBA00022833"/>
    </source>
</evidence>
<proteinExistence type="predicted"/>
<dbReference type="GeneID" id="103377738"/>
<keyword evidence="9" id="KW-0832">Ubl conjugation</keyword>
<evidence type="ECO:0000313" key="20">
    <source>
        <dbReference type="Ensembl" id="ENSCSEP00000007003.1"/>
    </source>
</evidence>
<feature type="domain" description="FHA" evidence="18">
    <location>
        <begin position="797"/>
        <end position="851"/>
    </location>
</feature>
<dbReference type="InterPro" id="IPR011011">
    <property type="entry name" value="Znf_FYVE_PHD"/>
</dbReference>
<dbReference type="GO" id="GO:0000122">
    <property type="term" value="P:negative regulation of transcription by RNA polymerase II"/>
    <property type="evidence" value="ECO:0007669"/>
    <property type="project" value="TreeGrafter"/>
</dbReference>
<evidence type="ECO:0000256" key="5">
    <source>
        <dbReference type="ARBA" id="ARBA00022723"/>
    </source>
</evidence>
<dbReference type="GO" id="GO:0008270">
    <property type="term" value="F:zinc ion binding"/>
    <property type="evidence" value="ECO:0007669"/>
    <property type="project" value="UniProtKB-KW"/>
</dbReference>
<dbReference type="Gene3D" id="6.10.20.60">
    <property type="entry name" value="PHD finger protein 12"/>
    <property type="match status" value="1"/>
</dbReference>
<dbReference type="Pfam" id="PF00498">
    <property type="entry name" value="FHA"/>
    <property type="match status" value="1"/>
</dbReference>
<comment type="subcellular location">
    <subcellularLocation>
        <location evidence="1">Nucleus</location>
    </subcellularLocation>
</comment>
<dbReference type="PROSITE" id="PS01359">
    <property type="entry name" value="ZF_PHD_1"/>
    <property type="match status" value="1"/>
</dbReference>
<evidence type="ECO:0000256" key="4">
    <source>
        <dbReference type="ARBA" id="ARBA00022553"/>
    </source>
</evidence>
<dbReference type="InterPro" id="IPR019786">
    <property type="entry name" value="Zinc_finger_PHD-type_CS"/>
</dbReference>
<dbReference type="FunFam" id="3.30.40.10:FF:000154">
    <property type="entry name" value="PHD finger protein 12"/>
    <property type="match status" value="1"/>
</dbReference>
<feature type="region of interest" description="Disordered" evidence="17">
    <location>
        <begin position="550"/>
        <end position="702"/>
    </location>
</feature>
<comment type="subunit">
    <text evidence="13">Component of SIN3 complexes. Interacts with SIN3A in a complex composed of HDAC1, SAP30 and SIN3A. Component of the SIN3B complex, which includes SIN3B, HDAC2 or HDAC1, PHF12 and MORF4L1; interacts directly with all subunits. Interacts with TLE5.</text>
</comment>
<feature type="region of interest" description="Disordered" evidence="17">
    <location>
        <begin position="107"/>
        <end position="131"/>
    </location>
</feature>
<dbReference type="SUPFAM" id="SSF57903">
    <property type="entry name" value="FYVE/PHD zinc finger"/>
    <property type="match status" value="2"/>
</dbReference>